<evidence type="ECO:0000259" key="3">
    <source>
        <dbReference type="PROSITE" id="PS51998"/>
    </source>
</evidence>
<evidence type="ECO:0000256" key="1">
    <source>
        <dbReference type="SAM" id="MobiDB-lite"/>
    </source>
</evidence>
<dbReference type="VEuPathDB" id="FungiDB:EMCG_01318"/>
<feature type="domain" description="DM2" evidence="2">
    <location>
        <begin position="293"/>
        <end position="371"/>
    </location>
</feature>
<proteinExistence type="predicted"/>
<keyword evidence="5" id="KW-1185">Reference proteome</keyword>
<dbReference type="EMBL" id="PDND01000042">
    <property type="protein sequence ID" value="PGH34364.1"/>
    <property type="molecule type" value="Genomic_DNA"/>
</dbReference>
<dbReference type="InterPro" id="IPR003121">
    <property type="entry name" value="SWIB_MDM2_domain"/>
</dbReference>
<reference evidence="4 5" key="1">
    <citation type="submission" date="2017-10" db="EMBL/GenBank/DDBJ databases">
        <title>Comparative genomics in systemic dimorphic fungi from Ajellomycetaceae.</title>
        <authorList>
            <person name="Munoz J.F."/>
            <person name="Mcewen J.G."/>
            <person name="Clay O.K."/>
            <person name="Cuomo C.A."/>
        </authorList>
    </citation>
    <scope>NUCLEOTIDE SEQUENCE [LARGE SCALE GENOMIC DNA]</scope>
    <source>
        <strain evidence="4 5">UAMH4076</strain>
    </source>
</reference>
<dbReference type="InterPro" id="IPR036885">
    <property type="entry name" value="SWIB_MDM2_dom_sf"/>
</dbReference>
<gene>
    <name evidence="4" type="ORF">GX50_02847</name>
</gene>
<feature type="domain" description="DEK-C" evidence="3">
    <location>
        <begin position="98"/>
        <end position="153"/>
    </location>
</feature>
<protein>
    <submittedName>
        <fullName evidence="4">Upstream activation factor subunit UAF30</fullName>
    </submittedName>
</protein>
<dbReference type="SUPFAM" id="SSF109715">
    <property type="entry name" value="DEK C-terminal domain"/>
    <property type="match status" value="1"/>
</dbReference>
<sequence>MAAEHPSLLISTAQGLLDMPTRPMRYFYAPIPRQPQQPPATRTNAFWCYFAPSFCRDTLISQAPDQPTHSFSPHPPAAGWELPEYPGFSGLRNMDLSDDVQASYIKIIDSILATSDLNTISEKRIRRGLQDAVDYDITPQKAAIKVLIMQRFDIFAEQSEKQAEPTPAVNGHSSNSHLAAPTVEPISPALSTSPQKRSAEPESVSDSGDKSPPKKKRKSDLVDADAIFAAKLQAEENLRARPTRGANSRKTAPVKKKKSVAKSKTSKKVKAEDDSELDEPDSESKKEVTRTGGFHKPLTLSPTLSVLLGGELSLSRPQTVKKVWQYIRENDLQDPADRRQIRCDDLMRAVFKQDRIHMFTMTKILNQNLYNPDE</sequence>
<evidence type="ECO:0000259" key="2">
    <source>
        <dbReference type="PROSITE" id="PS51925"/>
    </source>
</evidence>
<accession>A0A2B7ZD36</accession>
<evidence type="ECO:0000313" key="4">
    <source>
        <dbReference type="EMBL" id="PGH34364.1"/>
    </source>
</evidence>
<evidence type="ECO:0000313" key="5">
    <source>
        <dbReference type="Proteomes" id="UP000226031"/>
    </source>
</evidence>
<dbReference type="PROSITE" id="PS51925">
    <property type="entry name" value="SWIB_MDM2"/>
    <property type="match status" value="1"/>
</dbReference>
<dbReference type="PROSITE" id="PS51998">
    <property type="entry name" value="DEK_C"/>
    <property type="match status" value="1"/>
</dbReference>
<dbReference type="STRING" id="73230.A0A2B7ZD36"/>
<organism evidence="4 5">
    <name type="scientific">[Emmonsia] crescens</name>
    <dbReference type="NCBI Taxonomy" id="73230"/>
    <lineage>
        <taxon>Eukaryota</taxon>
        <taxon>Fungi</taxon>
        <taxon>Dikarya</taxon>
        <taxon>Ascomycota</taxon>
        <taxon>Pezizomycotina</taxon>
        <taxon>Eurotiomycetes</taxon>
        <taxon>Eurotiomycetidae</taxon>
        <taxon>Onygenales</taxon>
        <taxon>Ajellomycetaceae</taxon>
        <taxon>Emergomyces</taxon>
    </lineage>
</organism>
<feature type="compositionally biased region" description="Basic residues" evidence="1">
    <location>
        <begin position="252"/>
        <end position="268"/>
    </location>
</feature>
<dbReference type="SUPFAM" id="SSF47592">
    <property type="entry name" value="SWIB/MDM2 domain"/>
    <property type="match status" value="1"/>
</dbReference>
<dbReference type="Gene3D" id="1.10.245.10">
    <property type="entry name" value="SWIB/MDM2 domain"/>
    <property type="match status" value="1"/>
</dbReference>
<name>A0A2B7ZD36_9EURO</name>
<comment type="caution">
    <text evidence="4">The sequence shown here is derived from an EMBL/GenBank/DDBJ whole genome shotgun (WGS) entry which is preliminary data.</text>
</comment>
<dbReference type="Pfam" id="PF08766">
    <property type="entry name" value="DEK_C"/>
    <property type="match status" value="1"/>
</dbReference>
<dbReference type="CDD" id="cd10567">
    <property type="entry name" value="SWIB-MDM2_like"/>
    <property type="match status" value="1"/>
</dbReference>
<dbReference type="PANTHER" id="PTHR13844">
    <property type="entry name" value="SWI/SNF-RELATED MATRIX-ASSOCIATED ACTIN-DEPENDENT REGULATOR OF CHROMATIN SUBFAMILY D"/>
    <property type="match status" value="1"/>
</dbReference>
<feature type="region of interest" description="Disordered" evidence="1">
    <location>
        <begin position="159"/>
        <end position="296"/>
    </location>
</feature>
<dbReference type="Pfam" id="PF02201">
    <property type="entry name" value="SWIB"/>
    <property type="match status" value="1"/>
</dbReference>
<dbReference type="SMART" id="SM00151">
    <property type="entry name" value="SWIB"/>
    <property type="match status" value="1"/>
</dbReference>
<dbReference type="InterPro" id="IPR014876">
    <property type="entry name" value="DEK_C"/>
</dbReference>
<dbReference type="Proteomes" id="UP000226031">
    <property type="component" value="Unassembled WGS sequence"/>
</dbReference>
<dbReference type="AlphaFoldDB" id="A0A2B7ZD36"/>
<dbReference type="InterPro" id="IPR019835">
    <property type="entry name" value="SWIB_domain"/>
</dbReference>